<comment type="subunit">
    <text evidence="11">The system is composed of three essential subunits: KdpA, KdpB and KdpC.</text>
</comment>
<evidence type="ECO:0000256" key="10">
    <source>
        <dbReference type="ARBA" id="ARBA00023136"/>
    </source>
</evidence>
<evidence type="ECO:0000256" key="1">
    <source>
        <dbReference type="ARBA" id="ARBA00022448"/>
    </source>
</evidence>
<feature type="transmembrane region" description="Helical" evidence="11">
    <location>
        <begin position="12"/>
        <end position="35"/>
    </location>
</feature>
<keyword evidence="5 11" id="KW-0547">Nucleotide-binding</keyword>
<keyword evidence="2 11" id="KW-1003">Cell membrane</keyword>
<evidence type="ECO:0000256" key="5">
    <source>
        <dbReference type="ARBA" id="ARBA00022741"/>
    </source>
</evidence>
<evidence type="ECO:0000256" key="3">
    <source>
        <dbReference type="ARBA" id="ARBA00022538"/>
    </source>
</evidence>
<accession>A0A1C4ZY22</accession>
<sequence length="293" mass="30240">MRLPTWLAQHLAALRALLVFTVLLGLAYPLALVAVGRIPGLADRADGSLVEADGRRVGSALIGQSFTDADGNPVPRYFQSRPSAAGAGYDPTATAASNLGPESVVDTLATDPASATLSLLSQVCARSRAVGEFNGVDGRRPYCTDDGVGAVLAVFRRDGLTGPVTRVVSVNQAAPATPFLASYQGVPVEPAHPGEDYVAAGGLVTPIRGDAPERPAVPADAVTASGSGLDPHISPAYADLQVARVARERGVDPARIRDLVATHTAGRGLGFLGAPRVDVLALNLALDERFPTR</sequence>
<dbReference type="AlphaFoldDB" id="A0A1C4ZY22"/>
<dbReference type="GO" id="GO:0005524">
    <property type="term" value="F:ATP binding"/>
    <property type="evidence" value="ECO:0007669"/>
    <property type="project" value="UniProtKB-UniRule"/>
</dbReference>
<dbReference type="InParanoid" id="A0A1C4ZY22"/>
<evidence type="ECO:0000313" key="12">
    <source>
        <dbReference type="EMBL" id="SCF37751.1"/>
    </source>
</evidence>
<keyword evidence="3 11" id="KW-0633">Potassium transport</keyword>
<dbReference type="RefSeq" id="WP_088984564.1">
    <property type="nucleotide sequence ID" value="NZ_LT607413.1"/>
</dbReference>
<evidence type="ECO:0000256" key="6">
    <source>
        <dbReference type="ARBA" id="ARBA00022840"/>
    </source>
</evidence>
<gene>
    <name evidence="11" type="primary">kdpC</name>
    <name evidence="12" type="ORF">GA0070618_5956</name>
</gene>
<keyword evidence="7 11" id="KW-0630">Potassium</keyword>
<evidence type="ECO:0000256" key="9">
    <source>
        <dbReference type="ARBA" id="ARBA00023065"/>
    </source>
</evidence>
<evidence type="ECO:0000256" key="8">
    <source>
        <dbReference type="ARBA" id="ARBA00022989"/>
    </source>
</evidence>
<dbReference type="Pfam" id="PF02669">
    <property type="entry name" value="KdpC"/>
    <property type="match status" value="2"/>
</dbReference>
<organism evidence="12 13">
    <name type="scientific">Micromonospora echinospora</name>
    <name type="common">Micromonospora purpurea</name>
    <dbReference type="NCBI Taxonomy" id="1877"/>
    <lineage>
        <taxon>Bacteria</taxon>
        <taxon>Bacillati</taxon>
        <taxon>Actinomycetota</taxon>
        <taxon>Actinomycetes</taxon>
        <taxon>Micromonosporales</taxon>
        <taxon>Micromonosporaceae</taxon>
        <taxon>Micromonospora</taxon>
    </lineage>
</organism>
<reference evidence="13" key="1">
    <citation type="submission" date="2016-06" db="EMBL/GenBank/DDBJ databases">
        <authorList>
            <person name="Varghese N."/>
            <person name="Submissions Spin"/>
        </authorList>
    </citation>
    <scope>NUCLEOTIDE SEQUENCE [LARGE SCALE GENOMIC DNA]</scope>
    <source>
        <strain evidence="13">DSM 43816</strain>
    </source>
</reference>
<keyword evidence="1 11" id="KW-0813">Transport</keyword>
<dbReference type="FunCoup" id="A0A1C4ZY22">
    <property type="interactions" value="33"/>
</dbReference>
<comment type="similarity">
    <text evidence="11">Belongs to the KdpC family.</text>
</comment>
<dbReference type="Proteomes" id="UP000198253">
    <property type="component" value="Chromosome I"/>
</dbReference>
<dbReference type="OrthoDB" id="9788285at2"/>
<dbReference type="HAMAP" id="MF_00276">
    <property type="entry name" value="KdpC"/>
    <property type="match status" value="1"/>
</dbReference>
<dbReference type="PANTHER" id="PTHR30042:SF2">
    <property type="entry name" value="POTASSIUM-TRANSPORTING ATPASE KDPC SUBUNIT"/>
    <property type="match status" value="1"/>
</dbReference>
<dbReference type="PANTHER" id="PTHR30042">
    <property type="entry name" value="POTASSIUM-TRANSPORTING ATPASE C CHAIN"/>
    <property type="match status" value="1"/>
</dbReference>
<comment type="function">
    <text evidence="11">Part of the high-affinity ATP-driven potassium transport (or Kdp) system, which catalyzes the hydrolysis of ATP coupled with the electrogenic transport of potassium into the cytoplasm. This subunit acts as a catalytic chaperone that increases the ATP-binding affinity of the ATP-hydrolyzing subunit KdpB by the formation of a transient KdpB/KdpC/ATP ternary complex.</text>
</comment>
<name>A0A1C4ZY22_MICEC</name>
<keyword evidence="8 11" id="KW-1133">Transmembrane helix</keyword>
<comment type="subcellular location">
    <subcellularLocation>
        <location evidence="11">Cell membrane</location>
        <topology evidence="11">Single-pass membrane protein</topology>
    </subcellularLocation>
</comment>
<keyword evidence="10 11" id="KW-0472">Membrane</keyword>
<protein>
    <recommendedName>
        <fullName evidence="11">Potassium-transporting ATPase KdpC subunit</fullName>
    </recommendedName>
    <alternativeName>
        <fullName evidence="11">ATP phosphohydrolase [potassium-transporting] C chain</fullName>
    </alternativeName>
    <alternativeName>
        <fullName evidence="11">Potassium-binding and translocating subunit C</fullName>
    </alternativeName>
    <alternativeName>
        <fullName evidence="11">Potassium-translocating ATPase C chain</fullName>
    </alternativeName>
</protein>
<keyword evidence="4 11" id="KW-0812">Transmembrane</keyword>
<evidence type="ECO:0000256" key="11">
    <source>
        <dbReference type="HAMAP-Rule" id="MF_00276"/>
    </source>
</evidence>
<keyword evidence="9 11" id="KW-0406">Ion transport</keyword>
<proteinExistence type="inferred from homology"/>
<evidence type="ECO:0000313" key="13">
    <source>
        <dbReference type="Proteomes" id="UP000198253"/>
    </source>
</evidence>
<evidence type="ECO:0000256" key="2">
    <source>
        <dbReference type="ARBA" id="ARBA00022475"/>
    </source>
</evidence>
<keyword evidence="13" id="KW-1185">Reference proteome</keyword>
<keyword evidence="6 11" id="KW-0067">ATP-binding</keyword>
<dbReference type="GO" id="GO:0008556">
    <property type="term" value="F:P-type potassium transmembrane transporter activity"/>
    <property type="evidence" value="ECO:0007669"/>
    <property type="project" value="InterPro"/>
</dbReference>
<evidence type="ECO:0000256" key="7">
    <source>
        <dbReference type="ARBA" id="ARBA00022958"/>
    </source>
</evidence>
<dbReference type="InterPro" id="IPR003820">
    <property type="entry name" value="KdpC"/>
</dbReference>
<dbReference type="GO" id="GO:0005886">
    <property type="term" value="C:plasma membrane"/>
    <property type="evidence" value="ECO:0007669"/>
    <property type="project" value="UniProtKB-SubCell"/>
</dbReference>
<evidence type="ECO:0000256" key="4">
    <source>
        <dbReference type="ARBA" id="ARBA00022692"/>
    </source>
</evidence>
<dbReference type="EMBL" id="LT607413">
    <property type="protein sequence ID" value="SCF37751.1"/>
    <property type="molecule type" value="Genomic_DNA"/>
</dbReference>